<dbReference type="OrthoDB" id="1393670at2759"/>
<comment type="caution">
    <text evidence="2">The sequence shown here is derived from an EMBL/GenBank/DDBJ whole genome shotgun (WGS) entry which is preliminary data.</text>
</comment>
<protein>
    <recommendedName>
        <fullName evidence="1">Dienelactone hydrolase domain-containing protein</fullName>
    </recommendedName>
</protein>
<dbReference type="Gene3D" id="3.40.50.1820">
    <property type="entry name" value="alpha/beta hydrolase"/>
    <property type="match status" value="1"/>
</dbReference>
<reference evidence="2" key="1">
    <citation type="submission" date="2021-02" db="EMBL/GenBank/DDBJ databases">
        <title>Genome sequence Cadophora malorum strain M34.</title>
        <authorList>
            <person name="Stefanovic E."/>
            <person name="Vu D."/>
            <person name="Scully C."/>
            <person name="Dijksterhuis J."/>
            <person name="Roader J."/>
            <person name="Houbraken J."/>
        </authorList>
    </citation>
    <scope>NUCLEOTIDE SEQUENCE</scope>
    <source>
        <strain evidence="2">M34</strain>
    </source>
</reference>
<dbReference type="InterPro" id="IPR002925">
    <property type="entry name" value="Dienelactn_hydro"/>
</dbReference>
<organism evidence="2 3">
    <name type="scientific">Cadophora malorum</name>
    <dbReference type="NCBI Taxonomy" id="108018"/>
    <lineage>
        <taxon>Eukaryota</taxon>
        <taxon>Fungi</taxon>
        <taxon>Dikarya</taxon>
        <taxon>Ascomycota</taxon>
        <taxon>Pezizomycotina</taxon>
        <taxon>Leotiomycetes</taxon>
        <taxon>Helotiales</taxon>
        <taxon>Ploettnerulaceae</taxon>
        <taxon>Cadophora</taxon>
    </lineage>
</organism>
<dbReference type="PANTHER" id="PTHR17630">
    <property type="entry name" value="DIENELACTONE HYDROLASE"/>
    <property type="match status" value="1"/>
</dbReference>
<feature type="domain" description="Dienelactone hydrolase" evidence="1">
    <location>
        <begin position="131"/>
        <end position="347"/>
    </location>
</feature>
<evidence type="ECO:0000313" key="3">
    <source>
        <dbReference type="Proteomes" id="UP000664132"/>
    </source>
</evidence>
<dbReference type="Proteomes" id="UP000664132">
    <property type="component" value="Unassembled WGS sequence"/>
</dbReference>
<proteinExistence type="predicted"/>
<dbReference type="EMBL" id="JAFJYH010000117">
    <property type="protein sequence ID" value="KAG4418904.1"/>
    <property type="molecule type" value="Genomic_DNA"/>
</dbReference>
<dbReference type="SUPFAM" id="SSF53474">
    <property type="entry name" value="alpha/beta-Hydrolases"/>
    <property type="match status" value="1"/>
</dbReference>
<name>A0A8H7WAT1_9HELO</name>
<sequence length="352" mass="39676">MGVNGVLVEILGNVEEVTVDPIPIQEQLLCGGNPAAIRLSFRVTNISEEVIRIWALAADLRHRVFKSGEAHAKLTMGGEEQYKVIVTMGGIREPENEDAYLAKPSGMCCLKGSLHEGTPRGEMATIAGVETYTVAPPKENANGHILLYFPDVWGLFNNGLLIMDGFADDGFLVLGLDYFRGDPVWKHRKDRNDHSNPDFDYEAWKRKHTAFADEAVPKWVTEVREKYGQPKTKYVCVGYCFGAPYVCDQLAGDGVVAGAFAHPAFLKEHHFLNLKKPLFLSCAETDHTFNVESRRRAVDILIQREQPYQVQLFSGVQHGFALRGDMHNPYERYVKEQSLQGIVKWFEFWLSQ</sequence>
<dbReference type="Pfam" id="PF01738">
    <property type="entry name" value="DLH"/>
    <property type="match status" value="1"/>
</dbReference>
<dbReference type="InterPro" id="IPR029058">
    <property type="entry name" value="AB_hydrolase_fold"/>
</dbReference>
<evidence type="ECO:0000313" key="2">
    <source>
        <dbReference type="EMBL" id="KAG4418904.1"/>
    </source>
</evidence>
<dbReference type="GO" id="GO:0016787">
    <property type="term" value="F:hydrolase activity"/>
    <property type="evidence" value="ECO:0007669"/>
    <property type="project" value="InterPro"/>
</dbReference>
<keyword evidence="3" id="KW-1185">Reference proteome</keyword>
<accession>A0A8H7WAT1</accession>
<gene>
    <name evidence="2" type="ORF">IFR04_007940</name>
</gene>
<dbReference type="PANTHER" id="PTHR17630:SF44">
    <property type="entry name" value="PROTEIN AIM2"/>
    <property type="match status" value="1"/>
</dbReference>
<dbReference type="AlphaFoldDB" id="A0A8H7WAT1"/>
<evidence type="ECO:0000259" key="1">
    <source>
        <dbReference type="Pfam" id="PF01738"/>
    </source>
</evidence>